<dbReference type="Proteomes" id="UP001292094">
    <property type="component" value="Unassembled WGS sequence"/>
</dbReference>
<dbReference type="Pfam" id="PF16050">
    <property type="entry name" value="CDC73_N"/>
    <property type="match status" value="1"/>
</dbReference>
<dbReference type="InterPro" id="IPR007852">
    <property type="entry name" value="Cdc73/Parafibromin"/>
</dbReference>
<sequence length="127" mass="14885">MADPLSILRQYNVNKKEIITKGDDIIFGELSWPKIVNTNYLEYGSGKDGAPKYYYTLECLLFLLKHVKLAHPTYVRKAAIGILDFYMDFDFPQDRWLFYLNIQNANADTDQIFEQLMPLLLCRHVET</sequence>
<evidence type="ECO:0000313" key="3">
    <source>
        <dbReference type="Proteomes" id="UP001292094"/>
    </source>
</evidence>
<dbReference type="GO" id="GO:0016593">
    <property type="term" value="C:Cdc73/Paf1 complex"/>
    <property type="evidence" value="ECO:0007669"/>
    <property type="project" value="InterPro"/>
</dbReference>
<reference evidence="2" key="1">
    <citation type="submission" date="2023-11" db="EMBL/GenBank/DDBJ databases">
        <title>Genome assemblies of two species of porcelain crab, Petrolisthes cinctipes and Petrolisthes manimaculis (Anomura: Porcellanidae).</title>
        <authorList>
            <person name="Angst P."/>
        </authorList>
    </citation>
    <scope>NUCLEOTIDE SEQUENCE</scope>
    <source>
        <strain evidence="2">PB745_02</strain>
        <tissue evidence="2">Gill</tissue>
    </source>
</reference>
<comment type="caution">
    <text evidence="2">The sequence shown here is derived from an EMBL/GenBank/DDBJ whole genome shotgun (WGS) entry which is preliminary data.</text>
</comment>
<dbReference type="EMBL" id="JAWZYT010000514">
    <property type="protein sequence ID" value="KAK4322541.1"/>
    <property type="molecule type" value="Genomic_DNA"/>
</dbReference>
<dbReference type="InterPro" id="IPR032041">
    <property type="entry name" value="Cdc73_N"/>
</dbReference>
<evidence type="ECO:0000259" key="1">
    <source>
        <dbReference type="Pfam" id="PF16050"/>
    </source>
</evidence>
<dbReference type="GO" id="GO:0006368">
    <property type="term" value="P:transcription elongation by RNA polymerase II"/>
    <property type="evidence" value="ECO:0007669"/>
    <property type="project" value="InterPro"/>
</dbReference>
<keyword evidence="3" id="KW-1185">Reference proteome</keyword>
<dbReference type="PANTHER" id="PTHR12466:SF8">
    <property type="entry name" value="PARAFIBROMIN"/>
    <property type="match status" value="1"/>
</dbReference>
<accession>A0AAE1QA29</accession>
<gene>
    <name evidence="2" type="ORF">Pmani_006721</name>
</gene>
<dbReference type="PANTHER" id="PTHR12466">
    <property type="entry name" value="CDC73 DOMAIN PROTEIN"/>
    <property type="match status" value="1"/>
</dbReference>
<organism evidence="2 3">
    <name type="scientific">Petrolisthes manimaculis</name>
    <dbReference type="NCBI Taxonomy" id="1843537"/>
    <lineage>
        <taxon>Eukaryota</taxon>
        <taxon>Metazoa</taxon>
        <taxon>Ecdysozoa</taxon>
        <taxon>Arthropoda</taxon>
        <taxon>Crustacea</taxon>
        <taxon>Multicrustacea</taxon>
        <taxon>Malacostraca</taxon>
        <taxon>Eumalacostraca</taxon>
        <taxon>Eucarida</taxon>
        <taxon>Decapoda</taxon>
        <taxon>Pleocyemata</taxon>
        <taxon>Anomura</taxon>
        <taxon>Galatheoidea</taxon>
        <taxon>Porcellanidae</taxon>
        <taxon>Petrolisthes</taxon>
    </lineage>
</organism>
<dbReference type="GO" id="GO:0032968">
    <property type="term" value="P:positive regulation of transcription elongation by RNA polymerase II"/>
    <property type="evidence" value="ECO:0007669"/>
    <property type="project" value="TreeGrafter"/>
</dbReference>
<protein>
    <recommendedName>
        <fullName evidence="1">Paf1 complex subunit Cdc73 N-terminal domain-containing protein</fullName>
    </recommendedName>
</protein>
<feature type="domain" description="Paf1 complex subunit Cdc73 N-terminal" evidence="1">
    <location>
        <begin position="1"/>
        <end position="79"/>
    </location>
</feature>
<proteinExistence type="predicted"/>
<dbReference type="AlphaFoldDB" id="A0AAE1QA29"/>
<evidence type="ECO:0000313" key="2">
    <source>
        <dbReference type="EMBL" id="KAK4322541.1"/>
    </source>
</evidence>
<dbReference type="GO" id="GO:0000993">
    <property type="term" value="F:RNA polymerase II complex binding"/>
    <property type="evidence" value="ECO:0007669"/>
    <property type="project" value="TreeGrafter"/>
</dbReference>
<name>A0AAE1QA29_9EUCA</name>